<gene>
    <name evidence="1" type="ORF">BB561_006220</name>
</gene>
<name>A0A2T9Y5S4_9FUNG</name>
<accession>A0A2T9Y5S4</accession>
<keyword evidence="2" id="KW-1185">Reference proteome</keyword>
<dbReference type="EMBL" id="MBFR01000459">
    <property type="protein sequence ID" value="PVU87690.1"/>
    <property type="molecule type" value="Genomic_DNA"/>
</dbReference>
<proteinExistence type="predicted"/>
<evidence type="ECO:0000313" key="1">
    <source>
        <dbReference type="EMBL" id="PVU87690.1"/>
    </source>
</evidence>
<sequence>MIYLYAILPILIKNVFSYDEYGKVEKDLIIKAFTYEQQKLNPENKSKDRKIGFVAKGYRGPIEYTETAESYLDFYKQFMVFISDNQPGKSDIQNNYDIYVYPDLKHRLDAIKNEYKDRSINFKKIVDPPRKNVDLDIVSGMGQLSTVIFKKNIMSPENEKKICTVFEEIYEMRKKKSEEAASEIYIQHEMNKFLKEKHTMPREDDKTLNNIYLILNKVKNYKSNILGLLKSNIESIFGISTHKSELSDIIEPTKDKDKSDNKHKQVIKNYSDIVNLCKNKEYD</sequence>
<reference evidence="1 2" key="1">
    <citation type="journal article" date="2018" name="MBio">
        <title>Comparative Genomics Reveals the Core Gene Toolbox for the Fungus-Insect Symbiosis.</title>
        <authorList>
            <person name="Wang Y."/>
            <person name="Stata M."/>
            <person name="Wang W."/>
            <person name="Stajich J.E."/>
            <person name="White M.M."/>
            <person name="Moncalvo J.M."/>
        </authorList>
    </citation>
    <scope>NUCLEOTIDE SEQUENCE [LARGE SCALE GENOMIC DNA]</scope>
    <source>
        <strain evidence="1 2">SWE-8-4</strain>
    </source>
</reference>
<dbReference type="Proteomes" id="UP000245383">
    <property type="component" value="Unassembled WGS sequence"/>
</dbReference>
<evidence type="ECO:0000313" key="2">
    <source>
        <dbReference type="Proteomes" id="UP000245383"/>
    </source>
</evidence>
<protein>
    <submittedName>
        <fullName evidence="1">Uncharacterized protein</fullName>
    </submittedName>
</protein>
<organism evidence="1 2">
    <name type="scientific">Smittium simulii</name>
    <dbReference type="NCBI Taxonomy" id="133385"/>
    <lineage>
        <taxon>Eukaryota</taxon>
        <taxon>Fungi</taxon>
        <taxon>Fungi incertae sedis</taxon>
        <taxon>Zoopagomycota</taxon>
        <taxon>Kickxellomycotina</taxon>
        <taxon>Harpellomycetes</taxon>
        <taxon>Harpellales</taxon>
        <taxon>Legeriomycetaceae</taxon>
        <taxon>Smittium</taxon>
    </lineage>
</organism>
<dbReference type="AlphaFoldDB" id="A0A2T9Y5S4"/>
<comment type="caution">
    <text evidence="1">The sequence shown here is derived from an EMBL/GenBank/DDBJ whole genome shotgun (WGS) entry which is preliminary data.</text>
</comment>